<protein>
    <recommendedName>
        <fullName evidence="3">SH3b domain-containing protein</fullName>
    </recommendedName>
</protein>
<reference evidence="5" key="1">
    <citation type="submission" date="2018-02" db="EMBL/GenBank/DDBJ databases">
        <title>Genome sequencing of Solimonas sp. HR-BB.</title>
        <authorList>
            <person name="Lee Y."/>
            <person name="Jeon C.O."/>
        </authorList>
    </citation>
    <scope>NUCLEOTIDE SEQUENCE [LARGE SCALE GENOMIC DNA]</scope>
    <source>
        <strain evidence="5">HR-U</strain>
    </source>
</reference>
<dbReference type="InterPro" id="IPR003646">
    <property type="entry name" value="SH3-like_bac-type"/>
</dbReference>
<dbReference type="EMBL" id="PTRA01000001">
    <property type="protein sequence ID" value="PQA59807.1"/>
    <property type="molecule type" value="Genomic_DNA"/>
</dbReference>
<feature type="transmembrane region" description="Helical" evidence="1">
    <location>
        <begin position="160"/>
        <end position="179"/>
    </location>
</feature>
<dbReference type="OrthoDB" id="977366at2"/>
<feature type="domain" description="SH3b" evidence="3">
    <location>
        <begin position="192"/>
        <end position="238"/>
    </location>
</feature>
<accession>A0A2S7IQ13</accession>
<dbReference type="RefSeq" id="WP_104711576.1">
    <property type="nucleotide sequence ID" value="NZ_PTRA01000001.1"/>
</dbReference>
<dbReference type="InterPro" id="IPR011990">
    <property type="entry name" value="TPR-like_helical_dom_sf"/>
</dbReference>
<feature type="signal peptide" evidence="2">
    <location>
        <begin position="1"/>
        <end position="22"/>
    </location>
</feature>
<dbReference type="SUPFAM" id="SSF48452">
    <property type="entry name" value="TPR-like"/>
    <property type="match status" value="1"/>
</dbReference>
<sequence length="243" mass="28768">MLRLKNLHFSIFFFFASLQLSAAQNVAQRLIHADSLFEIHSFRKATLAYEQILKTSPRISPTIYLKLAYLYEQKKDWLQVQYYLNLYYEQIPDERVLRKMNEIARDQGWKGYELDDFNLLILLFKQYSGYLIGLFLVIGVYVFAVLLSKRVKHQYIPFRHKMIFFFYWAGVALLVNLPGRYRQAIIRKEGSILRSDPSAAAPPTEIVKEGHRLKVVGKSDIWYQVLWENQLVYVKSSDVWIVR</sequence>
<evidence type="ECO:0000313" key="4">
    <source>
        <dbReference type="EMBL" id="PQA59807.1"/>
    </source>
</evidence>
<dbReference type="Pfam" id="PF08239">
    <property type="entry name" value="SH3_3"/>
    <property type="match status" value="1"/>
</dbReference>
<keyword evidence="5" id="KW-1185">Reference proteome</keyword>
<proteinExistence type="predicted"/>
<keyword evidence="1" id="KW-0812">Transmembrane</keyword>
<organism evidence="4 5">
    <name type="scientific">Siphonobacter curvatus</name>
    <dbReference type="NCBI Taxonomy" id="2094562"/>
    <lineage>
        <taxon>Bacteria</taxon>
        <taxon>Pseudomonadati</taxon>
        <taxon>Bacteroidota</taxon>
        <taxon>Cytophagia</taxon>
        <taxon>Cytophagales</taxon>
        <taxon>Cytophagaceae</taxon>
        <taxon>Siphonobacter</taxon>
    </lineage>
</organism>
<dbReference type="Proteomes" id="UP000239590">
    <property type="component" value="Unassembled WGS sequence"/>
</dbReference>
<keyword evidence="2" id="KW-0732">Signal</keyword>
<feature type="transmembrane region" description="Helical" evidence="1">
    <location>
        <begin position="127"/>
        <end position="148"/>
    </location>
</feature>
<comment type="caution">
    <text evidence="4">The sequence shown here is derived from an EMBL/GenBank/DDBJ whole genome shotgun (WGS) entry which is preliminary data.</text>
</comment>
<name>A0A2S7IQ13_9BACT</name>
<evidence type="ECO:0000256" key="1">
    <source>
        <dbReference type="SAM" id="Phobius"/>
    </source>
</evidence>
<gene>
    <name evidence="4" type="ORF">C5O19_09350</name>
</gene>
<dbReference type="AlphaFoldDB" id="A0A2S7IQ13"/>
<keyword evidence="1" id="KW-0472">Membrane</keyword>
<keyword evidence="1" id="KW-1133">Transmembrane helix</keyword>
<evidence type="ECO:0000259" key="3">
    <source>
        <dbReference type="Pfam" id="PF08239"/>
    </source>
</evidence>
<evidence type="ECO:0000256" key="2">
    <source>
        <dbReference type="SAM" id="SignalP"/>
    </source>
</evidence>
<evidence type="ECO:0000313" key="5">
    <source>
        <dbReference type="Proteomes" id="UP000239590"/>
    </source>
</evidence>
<feature type="chain" id="PRO_5015670670" description="SH3b domain-containing protein" evidence="2">
    <location>
        <begin position="23"/>
        <end position="243"/>
    </location>
</feature>